<comment type="similarity">
    <text evidence="2 8 9">Belongs to the dihydrofolate reductase family.</text>
</comment>
<keyword evidence="5 8" id="KW-0521">NADP</keyword>
<dbReference type="GO" id="GO:0005829">
    <property type="term" value="C:cytosol"/>
    <property type="evidence" value="ECO:0007669"/>
    <property type="project" value="TreeGrafter"/>
</dbReference>
<dbReference type="PANTHER" id="PTHR48069:SF3">
    <property type="entry name" value="DIHYDROFOLATE REDUCTASE"/>
    <property type="match status" value="1"/>
</dbReference>
<dbReference type="CDD" id="cd00209">
    <property type="entry name" value="DHFR"/>
    <property type="match status" value="1"/>
</dbReference>
<evidence type="ECO:0000256" key="7">
    <source>
        <dbReference type="ARBA" id="ARBA00025067"/>
    </source>
</evidence>
<reference evidence="11 12" key="1">
    <citation type="submission" date="2009-02" db="EMBL/GenBank/DDBJ databases">
        <title>The Genome Sequence of Oxalobacter formigenes OXCC13.</title>
        <authorList>
            <consortium name="The Broad Institute Genome Sequencing Platform"/>
            <person name="Ward D."/>
            <person name="Young S.K."/>
            <person name="Kodira C.D."/>
            <person name="Zeng Q."/>
            <person name="Koehrsen M."/>
            <person name="Alvarado L."/>
            <person name="Berlin A."/>
            <person name="Borenstein D."/>
            <person name="Chen Z."/>
            <person name="Engels R."/>
            <person name="Freedman E."/>
            <person name="Gellesch M."/>
            <person name="Goldberg J."/>
            <person name="Griggs A."/>
            <person name="Gujja S."/>
            <person name="Heiman D."/>
            <person name="Hepburn T."/>
            <person name="Howarth C."/>
            <person name="Jen D."/>
            <person name="Larson L."/>
            <person name="Lewis B."/>
            <person name="Mehta T."/>
            <person name="Park D."/>
            <person name="Pearson M."/>
            <person name="Roberts A."/>
            <person name="Saif S."/>
            <person name="Shea T."/>
            <person name="Shenoy N."/>
            <person name="Sisk P."/>
            <person name="Stolte C."/>
            <person name="Sykes S."/>
            <person name="Walk T."/>
            <person name="White J."/>
            <person name="Yandava C."/>
            <person name="Allison M.J."/>
            <person name="Lander E."/>
            <person name="Nusbaum C."/>
            <person name="Galagan J."/>
            <person name="Birren B."/>
        </authorList>
    </citation>
    <scope>NUCLEOTIDE SEQUENCE [LARGE SCALE GENOMIC DNA]</scope>
    <source>
        <strain evidence="11 12">OXCC13</strain>
    </source>
</reference>
<dbReference type="PRINTS" id="PR00070">
    <property type="entry name" value="DHFR"/>
</dbReference>
<comment type="function">
    <text evidence="7 8">Key enzyme in folate metabolism. Catalyzes an essential reaction for de novo glycine and purine synthesis, and for DNA precursor synthesis.</text>
</comment>
<dbReference type="PANTHER" id="PTHR48069">
    <property type="entry name" value="DIHYDROFOLATE REDUCTASE"/>
    <property type="match status" value="1"/>
</dbReference>
<dbReference type="EC" id="1.5.1.3" evidence="3 8"/>
<evidence type="ECO:0000256" key="9">
    <source>
        <dbReference type="RuleBase" id="RU004474"/>
    </source>
</evidence>
<evidence type="ECO:0000256" key="1">
    <source>
        <dbReference type="ARBA" id="ARBA00004903"/>
    </source>
</evidence>
<accession>C3XD45</accession>
<dbReference type="GO" id="GO:0004146">
    <property type="term" value="F:dihydrofolate reductase activity"/>
    <property type="evidence" value="ECO:0007669"/>
    <property type="project" value="UniProtKB-EC"/>
</dbReference>
<evidence type="ECO:0000256" key="5">
    <source>
        <dbReference type="ARBA" id="ARBA00022857"/>
    </source>
</evidence>
<dbReference type="GO" id="GO:0046655">
    <property type="term" value="P:folic acid metabolic process"/>
    <property type="evidence" value="ECO:0007669"/>
    <property type="project" value="TreeGrafter"/>
</dbReference>
<evidence type="ECO:0000256" key="2">
    <source>
        <dbReference type="ARBA" id="ARBA00009539"/>
    </source>
</evidence>
<evidence type="ECO:0000256" key="3">
    <source>
        <dbReference type="ARBA" id="ARBA00012856"/>
    </source>
</evidence>
<sequence length="163" mass="18386">MMTISHVVAMAENRVIGKDGQMPWHIPGEQKIFRELTVGKALILGRKTHESIGRVLPDRITIIVSRKKDYEVPGAHVVHDIDEAIRLAREFGKEDIVIGGGGELFSQTLPVTDKVYLSIVHADFDGETFYPELPKEEFVEKARKEIDASIPYAFVEFERVKGK</sequence>
<dbReference type="STRING" id="847.BRW83_2200"/>
<dbReference type="Proteomes" id="UP000005089">
    <property type="component" value="Unassembled WGS sequence"/>
</dbReference>
<evidence type="ECO:0000256" key="8">
    <source>
        <dbReference type="PIRNR" id="PIRNR000194"/>
    </source>
</evidence>
<dbReference type="GO" id="GO:0006730">
    <property type="term" value="P:one-carbon metabolic process"/>
    <property type="evidence" value="ECO:0007669"/>
    <property type="project" value="UniProtKB-KW"/>
</dbReference>
<dbReference type="AlphaFoldDB" id="C3XD45"/>
<gene>
    <name evidence="11" type="primary">folA</name>
    <name evidence="11" type="ORF">OFBG_00082</name>
</gene>
<dbReference type="GO" id="GO:0046654">
    <property type="term" value="P:tetrahydrofolate biosynthetic process"/>
    <property type="evidence" value="ECO:0007669"/>
    <property type="project" value="UniProtKB-UniPathway"/>
</dbReference>
<dbReference type="InterPro" id="IPR001796">
    <property type="entry name" value="DHFR_dom"/>
</dbReference>
<dbReference type="Gene3D" id="3.40.430.10">
    <property type="entry name" value="Dihydrofolate Reductase, subunit A"/>
    <property type="match status" value="1"/>
</dbReference>
<dbReference type="UniPathway" id="UPA00077">
    <property type="reaction ID" value="UER00158"/>
</dbReference>
<dbReference type="HOGENOM" id="CLU_043966_5_1_4"/>
<evidence type="ECO:0000259" key="10">
    <source>
        <dbReference type="PROSITE" id="PS51330"/>
    </source>
</evidence>
<dbReference type="InterPro" id="IPR012259">
    <property type="entry name" value="DHFR"/>
</dbReference>
<evidence type="ECO:0000256" key="6">
    <source>
        <dbReference type="ARBA" id="ARBA00023002"/>
    </source>
</evidence>
<evidence type="ECO:0000313" key="11">
    <source>
        <dbReference type="EMBL" id="EEO29054.1"/>
    </source>
</evidence>
<dbReference type="GO" id="GO:0046452">
    <property type="term" value="P:dihydrofolate metabolic process"/>
    <property type="evidence" value="ECO:0007669"/>
    <property type="project" value="TreeGrafter"/>
</dbReference>
<evidence type="ECO:0000256" key="4">
    <source>
        <dbReference type="ARBA" id="ARBA00022563"/>
    </source>
</evidence>
<dbReference type="eggNOG" id="COG0262">
    <property type="taxonomic scope" value="Bacteria"/>
</dbReference>
<evidence type="ECO:0000313" key="12">
    <source>
        <dbReference type="Proteomes" id="UP000005089"/>
    </source>
</evidence>
<dbReference type="PIRSF" id="PIRSF000194">
    <property type="entry name" value="DHFR"/>
    <property type="match status" value="1"/>
</dbReference>
<dbReference type="PROSITE" id="PS00075">
    <property type="entry name" value="DHFR_1"/>
    <property type="match status" value="1"/>
</dbReference>
<keyword evidence="12" id="KW-1185">Reference proteome</keyword>
<dbReference type="GO" id="GO:0050661">
    <property type="term" value="F:NADP binding"/>
    <property type="evidence" value="ECO:0007669"/>
    <property type="project" value="InterPro"/>
</dbReference>
<dbReference type="SUPFAM" id="SSF53597">
    <property type="entry name" value="Dihydrofolate reductase-like"/>
    <property type="match status" value="1"/>
</dbReference>
<dbReference type="InterPro" id="IPR024072">
    <property type="entry name" value="DHFR-like_dom_sf"/>
</dbReference>
<comment type="pathway">
    <text evidence="1 8">Cofactor biosynthesis; tetrahydrofolate biosynthesis; 5,6,7,8-tetrahydrofolate from 7,8-dihydrofolate: step 1/1.</text>
</comment>
<feature type="domain" description="DHFR" evidence="10">
    <location>
        <begin position="3"/>
        <end position="159"/>
    </location>
</feature>
<organism evidence="11 12">
    <name type="scientific">Oxalobacter formigenes OXCC13</name>
    <dbReference type="NCBI Taxonomy" id="556269"/>
    <lineage>
        <taxon>Bacteria</taxon>
        <taxon>Pseudomonadati</taxon>
        <taxon>Pseudomonadota</taxon>
        <taxon>Betaproteobacteria</taxon>
        <taxon>Burkholderiales</taxon>
        <taxon>Oxalobacteraceae</taxon>
        <taxon>Oxalobacter</taxon>
    </lineage>
</organism>
<keyword evidence="4 8" id="KW-0554">One-carbon metabolism</keyword>
<dbReference type="EMBL" id="GG658170">
    <property type="protein sequence ID" value="EEO29054.1"/>
    <property type="molecule type" value="Genomic_DNA"/>
</dbReference>
<proteinExistence type="inferred from homology"/>
<name>C3XD45_OXAFO</name>
<keyword evidence="6 8" id="KW-0560">Oxidoreductase</keyword>
<dbReference type="Pfam" id="PF00186">
    <property type="entry name" value="DHFR_1"/>
    <property type="match status" value="1"/>
</dbReference>
<dbReference type="PROSITE" id="PS51330">
    <property type="entry name" value="DHFR_2"/>
    <property type="match status" value="1"/>
</dbReference>
<protein>
    <recommendedName>
        <fullName evidence="3 8">Dihydrofolate reductase</fullName>
        <ecNumber evidence="3 8">1.5.1.3</ecNumber>
    </recommendedName>
</protein>
<comment type="catalytic activity">
    <reaction evidence="8">
        <text>(6S)-5,6,7,8-tetrahydrofolate + NADP(+) = 7,8-dihydrofolate + NADPH + H(+)</text>
        <dbReference type="Rhea" id="RHEA:15009"/>
        <dbReference type="ChEBI" id="CHEBI:15378"/>
        <dbReference type="ChEBI" id="CHEBI:57451"/>
        <dbReference type="ChEBI" id="CHEBI:57453"/>
        <dbReference type="ChEBI" id="CHEBI:57783"/>
        <dbReference type="ChEBI" id="CHEBI:58349"/>
        <dbReference type="EC" id="1.5.1.3"/>
    </reaction>
</comment>
<dbReference type="InterPro" id="IPR017925">
    <property type="entry name" value="DHFR_CS"/>
</dbReference>